<name>A0A9N9B6W7_9GLOM</name>
<evidence type="ECO:0000313" key="14">
    <source>
        <dbReference type="Proteomes" id="UP000789739"/>
    </source>
</evidence>
<sequence>MAAIEPTAKQKIVKLIPALTRNGDEFLDEIKLKELKLLCRESDENIKTAYDCILTQLNVRSSRVRYSTMHLLDVLFTRSSYFRKLTVVDIPKILELTVGINGKILPQPANFAIKLKALCVGLVKQWHEKFGSTYMQLSLASDYLKDNARIYATDSNIITHSDRIHQMRIEENRAKSARYSRLLRIEAEMQEKNSDIVENLSIMGNSFEILVPKPMEDVLSNIDTSHSDHDDSRPTYKEVSSDANPLASLLRKRKTNTLSSRKIAEAHGLGSVRYELTITLSSHNPVDVTETSDNAIVYENLRASYKLMLKHLGFVSRWLTELMKLDVEDDKKREALMKEAIDLKRALEMAKTKSEELRVNDGVTKITSDSDADSDFEEVVIPEFVQGRTTSDVGSSLARTTQPSVTTRRDNHARSQEPSLHVFQSTKLDIQPCRAPLKNGHLCPRKDMIRCPFHGIIIPRDEHGVPIEHKAPCVEYEIIDDVVSDEEKMNDEEPKHKRLKLQMHQ</sequence>
<evidence type="ECO:0000256" key="10">
    <source>
        <dbReference type="SAM" id="Coils"/>
    </source>
</evidence>
<evidence type="ECO:0000256" key="9">
    <source>
        <dbReference type="ARBA" id="ARBA00023204"/>
    </source>
</evidence>
<keyword evidence="4" id="KW-0479">Metal-binding</keyword>
<proteinExistence type="inferred from homology"/>
<evidence type="ECO:0000256" key="2">
    <source>
        <dbReference type="ARBA" id="ARBA00009240"/>
    </source>
</evidence>
<dbReference type="Pfam" id="PF09740">
    <property type="entry name" value="DUF2043"/>
    <property type="match status" value="1"/>
</dbReference>
<dbReference type="InterPro" id="IPR018610">
    <property type="entry name" value="UVSSA"/>
</dbReference>
<dbReference type="GO" id="GO:0005694">
    <property type="term" value="C:chromosome"/>
    <property type="evidence" value="ECO:0007669"/>
    <property type="project" value="UniProtKB-SubCell"/>
</dbReference>
<protein>
    <submittedName>
        <fullName evidence="13">4426_t:CDS:1</fullName>
    </submittedName>
</protein>
<keyword evidence="9" id="KW-0234">DNA repair</keyword>
<dbReference type="PANTHER" id="PTHR28670:SF1">
    <property type="entry name" value="UV-STIMULATED SCAFFOLD PROTEIN A"/>
    <property type="match status" value="1"/>
</dbReference>
<keyword evidence="5" id="KW-0227">DNA damage</keyword>
<dbReference type="AlphaFoldDB" id="A0A9N9B6W7"/>
<evidence type="ECO:0000256" key="3">
    <source>
        <dbReference type="ARBA" id="ARBA00022454"/>
    </source>
</evidence>
<dbReference type="InterPro" id="IPR049431">
    <property type="entry name" value="UVSSA_C"/>
</dbReference>
<organism evidence="13 14">
    <name type="scientific">Paraglomus brasilianum</name>
    <dbReference type="NCBI Taxonomy" id="144538"/>
    <lineage>
        <taxon>Eukaryota</taxon>
        <taxon>Fungi</taxon>
        <taxon>Fungi incertae sedis</taxon>
        <taxon>Mucoromycota</taxon>
        <taxon>Glomeromycotina</taxon>
        <taxon>Glomeromycetes</taxon>
        <taxon>Paraglomerales</taxon>
        <taxon>Paraglomeraceae</taxon>
        <taxon>Paraglomus</taxon>
    </lineage>
</organism>
<feature type="region of interest" description="Disordered" evidence="11">
    <location>
        <begin position="486"/>
        <end position="505"/>
    </location>
</feature>
<dbReference type="OrthoDB" id="5594015at2759"/>
<dbReference type="GO" id="GO:0009411">
    <property type="term" value="P:response to UV"/>
    <property type="evidence" value="ECO:0007669"/>
    <property type="project" value="InterPro"/>
</dbReference>
<accession>A0A9N9B6W7</accession>
<dbReference type="PANTHER" id="PTHR28670">
    <property type="entry name" value="UV-STIMULATED SCAFFOLD PROTEIN A"/>
    <property type="match status" value="1"/>
</dbReference>
<dbReference type="GO" id="GO:0008270">
    <property type="term" value="F:zinc ion binding"/>
    <property type="evidence" value="ECO:0007669"/>
    <property type="project" value="UniProtKB-KW"/>
</dbReference>
<dbReference type="GO" id="GO:0006283">
    <property type="term" value="P:transcription-coupled nucleotide-excision repair"/>
    <property type="evidence" value="ECO:0007669"/>
    <property type="project" value="TreeGrafter"/>
</dbReference>
<keyword evidence="7" id="KW-0862">Zinc</keyword>
<keyword evidence="3" id="KW-0158">Chromosome</keyword>
<evidence type="ECO:0000256" key="5">
    <source>
        <dbReference type="ARBA" id="ARBA00022763"/>
    </source>
</evidence>
<dbReference type="Pfam" id="PF20867">
    <property type="entry name" value="UVSSA_N"/>
    <property type="match status" value="1"/>
</dbReference>
<evidence type="ECO:0000259" key="12">
    <source>
        <dbReference type="Pfam" id="PF09740"/>
    </source>
</evidence>
<feature type="compositionally biased region" description="Polar residues" evidence="11">
    <location>
        <begin position="391"/>
        <end position="406"/>
    </location>
</feature>
<dbReference type="GO" id="GO:0000993">
    <property type="term" value="F:RNA polymerase II complex binding"/>
    <property type="evidence" value="ECO:0007669"/>
    <property type="project" value="TreeGrafter"/>
</dbReference>
<evidence type="ECO:0000256" key="11">
    <source>
        <dbReference type="SAM" id="MobiDB-lite"/>
    </source>
</evidence>
<reference evidence="13" key="1">
    <citation type="submission" date="2021-06" db="EMBL/GenBank/DDBJ databases">
        <authorList>
            <person name="Kallberg Y."/>
            <person name="Tangrot J."/>
            <person name="Rosling A."/>
        </authorList>
    </citation>
    <scope>NUCLEOTIDE SEQUENCE</scope>
    <source>
        <strain evidence="13">BR232B</strain>
    </source>
</reference>
<gene>
    <name evidence="13" type="ORF">PBRASI_LOCUS5417</name>
</gene>
<dbReference type="InterPro" id="IPR049408">
    <property type="entry name" value="UVSSA_N_a-solenoid_rpt"/>
</dbReference>
<keyword evidence="14" id="KW-1185">Reference proteome</keyword>
<dbReference type="Proteomes" id="UP000789739">
    <property type="component" value="Unassembled WGS sequence"/>
</dbReference>
<comment type="similarity">
    <text evidence="2">Belongs to the UVSSA family.</text>
</comment>
<dbReference type="InterPro" id="IPR008942">
    <property type="entry name" value="ENTH_VHS"/>
</dbReference>
<dbReference type="SUPFAM" id="SSF48464">
    <property type="entry name" value="ENTH/VHS domain"/>
    <property type="match status" value="1"/>
</dbReference>
<comment type="subcellular location">
    <subcellularLocation>
        <location evidence="1">Chromosome</location>
    </subcellularLocation>
</comment>
<keyword evidence="8 10" id="KW-0175">Coiled coil</keyword>
<feature type="domain" description="UV-stimulated scaffold protein A C-terminal" evidence="12">
    <location>
        <begin position="413"/>
        <end position="468"/>
    </location>
</feature>
<evidence type="ECO:0000256" key="6">
    <source>
        <dbReference type="ARBA" id="ARBA00022771"/>
    </source>
</evidence>
<feature type="region of interest" description="Disordered" evidence="11">
    <location>
        <begin position="391"/>
        <end position="417"/>
    </location>
</feature>
<dbReference type="EMBL" id="CAJVPI010000630">
    <property type="protein sequence ID" value="CAG8557535.1"/>
    <property type="molecule type" value="Genomic_DNA"/>
</dbReference>
<feature type="compositionally biased region" description="Basic and acidic residues" evidence="11">
    <location>
        <begin position="486"/>
        <end position="495"/>
    </location>
</feature>
<feature type="coiled-coil region" evidence="10">
    <location>
        <begin position="333"/>
        <end position="360"/>
    </location>
</feature>
<evidence type="ECO:0000256" key="7">
    <source>
        <dbReference type="ARBA" id="ARBA00022833"/>
    </source>
</evidence>
<feature type="compositionally biased region" description="Basic residues" evidence="11">
    <location>
        <begin position="496"/>
        <end position="505"/>
    </location>
</feature>
<evidence type="ECO:0000256" key="8">
    <source>
        <dbReference type="ARBA" id="ARBA00023054"/>
    </source>
</evidence>
<keyword evidence="6" id="KW-0863">Zinc-finger</keyword>
<evidence type="ECO:0000256" key="4">
    <source>
        <dbReference type="ARBA" id="ARBA00022723"/>
    </source>
</evidence>
<evidence type="ECO:0000256" key="1">
    <source>
        <dbReference type="ARBA" id="ARBA00004286"/>
    </source>
</evidence>
<comment type="caution">
    <text evidence="13">The sequence shown here is derived from an EMBL/GenBank/DDBJ whole genome shotgun (WGS) entry which is preliminary data.</text>
</comment>
<evidence type="ECO:0000313" key="13">
    <source>
        <dbReference type="EMBL" id="CAG8557535.1"/>
    </source>
</evidence>